<proteinExistence type="predicted"/>
<accession>A0A3G3JTI6</accession>
<sequence>MKRRGKWTGLALFAAWVGLLAACASGGTAVSDETAAPSASAAEPYEVVMGFPVLGDVPKDLQQVEDAISKITTDKIKAKVRLMAIPFGQWFQQSNLMLTGNDQLDVMLVDFSHYSEMVSAKRLTPLDELLALHGQGIKDVLGYKLGVARVNGKIYTVPTNQLPLGGSAIYMRKDLFDQTGLDLNRVKSVDDLDRVFKAVKESNPQIAVLAPNVQGAMPLTTAFAASGEYDSLLDGLGVVKNSDGGRKVVDWYETPEYSFALKKLRSWYVAGYLPKNAATLRTNNTEQVKSGKAFALIDSDKPAAEKQQSAVVGREMVKVSLQPPLVTSAGVLGLTWAIPAHNSRNPAKAMEFLNLIYTDKDIVNLINFGIEGKHYVKKSENVISILPGDGYRMRQSYMFGNAHLTYQTDTEDPKAREKGSAFEAAMAKSNTLGFTPDLDDVKTEVAAVKNVVAQYVPALETGSVNPDKVLPQFIEKLKAAGIDKIIAEKQKQLDAWLAAGRK</sequence>
<evidence type="ECO:0000313" key="4">
    <source>
        <dbReference type="Proteomes" id="UP000269097"/>
    </source>
</evidence>
<dbReference type="Pfam" id="PF12010">
    <property type="entry name" value="DUF3502"/>
    <property type="match status" value="1"/>
</dbReference>
<evidence type="ECO:0000313" key="3">
    <source>
        <dbReference type="EMBL" id="AYQ71550.1"/>
    </source>
</evidence>
<dbReference type="InterPro" id="IPR022627">
    <property type="entry name" value="DUF3502"/>
</dbReference>
<dbReference type="RefSeq" id="WP_123039613.1">
    <property type="nucleotide sequence ID" value="NZ_CP033433.1"/>
</dbReference>
<name>A0A3G3JTI6_9BACL</name>
<protein>
    <submittedName>
        <fullName evidence="3">Extracellular solute-binding protein</fullName>
    </submittedName>
</protein>
<feature type="chain" id="PRO_5039456097" evidence="1">
    <location>
        <begin position="22"/>
        <end position="502"/>
    </location>
</feature>
<feature type="domain" description="DUF3502" evidence="2">
    <location>
        <begin position="431"/>
        <end position="498"/>
    </location>
</feature>
<organism evidence="3 4">
    <name type="scientific">Cohnella candidum</name>
    <dbReference type="NCBI Taxonomy" id="2674991"/>
    <lineage>
        <taxon>Bacteria</taxon>
        <taxon>Bacillati</taxon>
        <taxon>Bacillota</taxon>
        <taxon>Bacilli</taxon>
        <taxon>Bacillales</taxon>
        <taxon>Paenibacillaceae</taxon>
        <taxon>Cohnella</taxon>
    </lineage>
</organism>
<dbReference type="KEGG" id="coh:EAV92_02485"/>
<keyword evidence="1" id="KW-0732">Signal</keyword>
<evidence type="ECO:0000256" key="1">
    <source>
        <dbReference type="SAM" id="SignalP"/>
    </source>
</evidence>
<reference evidence="3 4" key="1">
    <citation type="submission" date="2018-10" db="EMBL/GenBank/DDBJ databases">
        <title>Genome Sequence of Cohnella sp.</title>
        <authorList>
            <person name="Srinivasan S."/>
            <person name="Kim M.K."/>
        </authorList>
    </citation>
    <scope>NUCLEOTIDE SEQUENCE [LARGE SCALE GENOMIC DNA]</scope>
    <source>
        <strain evidence="3 4">18JY8-7</strain>
    </source>
</reference>
<feature type="signal peptide" evidence="1">
    <location>
        <begin position="1"/>
        <end position="21"/>
    </location>
</feature>
<dbReference type="Pfam" id="PF01547">
    <property type="entry name" value="SBP_bac_1"/>
    <property type="match status" value="1"/>
</dbReference>
<dbReference type="Proteomes" id="UP000269097">
    <property type="component" value="Chromosome"/>
</dbReference>
<dbReference type="PROSITE" id="PS51257">
    <property type="entry name" value="PROKAR_LIPOPROTEIN"/>
    <property type="match status" value="1"/>
</dbReference>
<dbReference type="PANTHER" id="PTHR43649:SF17">
    <property type="entry name" value="ABC TRANSPORTER SOLUTE BINDING PROTEIN-SUGAR TRANSPORT"/>
    <property type="match status" value="1"/>
</dbReference>
<dbReference type="Gene3D" id="3.40.190.10">
    <property type="entry name" value="Periplasmic binding protein-like II"/>
    <property type="match status" value="2"/>
</dbReference>
<evidence type="ECO:0000259" key="2">
    <source>
        <dbReference type="Pfam" id="PF12010"/>
    </source>
</evidence>
<dbReference type="AlphaFoldDB" id="A0A3G3JTI6"/>
<dbReference type="SUPFAM" id="SSF53850">
    <property type="entry name" value="Periplasmic binding protein-like II"/>
    <property type="match status" value="1"/>
</dbReference>
<dbReference type="InterPro" id="IPR006059">
    <property type="entry name" value="SBP"/>
</dbReference>
<gene>
    <name evidence="3" type="ORF">EAV92_02485</name>
</gene>
<keyword evidence="4" id="KW-1185">Reference proteome</keyword>
<dbReference type="InterPro" id="IPR050490">
    <property type="entry name" value="Bact_solute-bd_prot1"/>
</dbReference>
<dbReference type="PANTHER" id="PTHR43649">
    <property type="entry name" value="ARABINOSE-BINDING PROTEIN-RELATED"/>
    <property type="match status" value="1"/>
</dbReference>
<dbReference type="EMBL" id="CP033433">
    <property type="protein sequence ID" value="AYQ71550.1"/>
    <property type="molecule type" value="Genomic_DNA"/>
</dbReference>